<evidence type="ECO:0000313" key="3">
    <source>
        <dbReference type="EMBL" id="GAA5808681.1"/>
    </source>
</evidence>
<dbReference type="PANTHER" id="PTHR15157">
    <property type="entry name" value="UV RADIATION RESISTANCE-ASSOCIATED GENE PROTEIN"/>
    <property type="match status" value="1"/>
</dbReference>
<dbReference type="Proteomes" id="UP001473302">
    <property type="component" value="Unassembled WGS sequence"/>
</dbReference>
<name>A0ABP9YPA3_9FUNG</name>
<evidence type="ECO:0000256" key="2">
    <source>
        <dbReference type="SAM" id="Coils"/>
    </source>
</evidence>
<protein>
    <recommendedName>
        <fullName evidence="5">UV radiation resistance-associated gene protein</fullName>
    </recommendedName>
</protein>
<reference evidence="3 4" key="1">
    <citation type="submission" date="2024-04" db="EMBL/GenBank/DDBJ databases">
        <title>genome sequences of Mucor flavus KT1a and Helicostylum pulchrum KT1b strains isolated from the surface of a dry-aged beef.</title>
        <authorList>
            <person name="Toyotome T."/>
            <person name="Hosono M."/>
            <person name="Torimaru M."/>
            <person name="Fukuda K."/>
            <person name="Mikami N."/>
        </authorList>
    </citation>
    <scope>NUCLEOTIDE SEQUENCE [LARGE SCALE GENOMIC DNA]</scope>
    <source>
        <strain evidence="3 4">KT1a</strain>
    </source>
</reference>
<organism evidence="3 4">
    <name type="scientific">Mucor flavus</name>
    <dbReference type="NCBI Taxonomy" id="439312"/>
    <lineage>
        <taxon>Eukaryota</taxon>
        <taxon>Fungi</taxon>
        <taxon>Fungi incertae sedis</taxon>
        <taxon>Mucoromycota</taxon>
        <taxon>Mucoromycotina</taxon>
        <taxon>Mucoromycetes</taxon>
        <taxon>Mucorales</taxon>
        <taxon>Mucorineae</taxon>
        <taxon>Mucoraceae</taxon>
        <taxon>Mucor</taxon>
    </lineage>
</organism>
<evidence type="ECO:0008006" key="5">
    <source>
        <dbReference type="Google" id="ProtNLM"/>
    </source>
</evidence>
<dbReference type="EMBL" id="BAABUK010000003">
    <property type="protein sequence ID" value="GAA5808681.1"/>
    <property type="molecule type" value="Genomic_DNA"/>
</dbReference>
<evidence type="ECO:0000256" key="1">
    <source>
        <dbReference type="ARBA" id="ARBA00023054"/>
    </source>
</evidence>
<keyword evidence="1 2" id="KW-0175">Coiled coil</keyword>
<dbReference type="PANTHER" id="PTHR15157:SF5">
    <property type="entry name" value="UV RADIATION RESISTANCE-ASSOCIATED GENE PROTEIN"/>
    <property type="match status" value="1"/>
</dbReference>
<gene>
    <name evidence="3" type="ORF">MFLAVUS_002075</name>
</gene>
<evidence type="ECO:0000313" key="4">
    <source>
        <dbReference type="Proteomes" id="UP001473302"/>
    </source>
</evidence>
<proteinExistence type="predicted"/>
<sequence length="592" mass="67798">MTENQASFGPRQRRIRHIRSIACRNIVWKTTDSQDTLQPSIKRSQSSISLGNSTTTVEDSSLMKGAYKKSQQLQLQGLLDAFITLHTGNEPEFYKSEMIPNTINPTFRSLATHFDWMDWYDAASSLLVVRLWTRHSIPESAGQHTEPVLGYQDQPTKNQDFQLLLEWQVDLNALSWIAKSANGIYSAPDVKSLLTSQSKRASVLELDQFLDNASISTVQSSKKRSYTYNNIMKLNTIKDCIFDTQRSSEEVRLNIQEILDQEDRSFRLTRELGQRKTQLVEKEVQVMQQKKTIQYKLERLRLEKQRIQERKSQINESIDRCYTNTEDLKESEHVLEKNIKMRQTIFHTLNRRKKELIADLFSIYPIEQSYDDSQQFRIRGIHLPNSVYEGQNDELIATALGFTAHLVSMLAFYLEIPLRYPTVPMGSRATITDVVSLISGSREFPLYAKGVDRYRFEFGVFLLNKNIEQLMNAYGLIVMDLRHTLPNIHYFIQAILTTSVTSSPTSMSVLSISSYANGARNNNEERPIRQDHNHLTLQPTHPPSPSISLHSITNHSPKSSINYPSAAFLNMPQPMAAPAILDTITTSSSRHS</sequence>
<feature type="coiled-coil region" evidence="2">
    <location>
        <begin position="290"/>
        <end position="317"/>
    </location>
</feature>
<keyword evidence="4" id="KW-1185">Reference proteome</keyword>
<accession>A0ABP9YPA3</accession>
<comment type="caution">
    <text evidence="3">The sequence shown here is derived from an EMBL/GenBank/DDBJ whole genome shotgun (WGS) entry which is preliminary data.</text>
</comment>